<feature type="region of interest" description="Disordered" evidence="7">
    <location>
        <begin position="390"/>
        <end position="414"/>
    </location>
</feature>
<feature type="DNA-binding region" description="H-T-H motif" evidence="6">
    <location>
        <begin position="292"/>
        <end position="312"/>
    </location>
</feature>
<evidence type="ECO:0000256" key="7">
    <source>
        <dbReference type="SAM" id="MobiDB-lite"/>
    </source>
</evidence>
<keyword evidence="2" id="KW-0805">Transcription regulation</keyword>
<evidence type="ECO:0000256" key="5">
    <source>
        <dbReference type="ARBA" id="ARBA00023242"/>
    </source>
</evidence>
<feature type="compositionally biased region" description="Basic and acidic residues" evidence="7">
    <location>
        <begin position="474"/>
        <end position="488"/>
    </location>
</feature>
<name>A0A4C1TSY9_EUMVA</name>
<dbReference type="SUPFAM" id="SSF46689">
    <property type="entry name" value="Homeodomain-like"/>
    <property type="match status" value="2"/>
</dbReference>
<keyword evidence="5 6" id="KW-0539">Nucleus</keyword>
<evidence type="ECO:0000313" key="9">
    <source>
        <dbReference type="EMBL" id="GBP16936.1"/>
    </source>
</evidence>
<keyword evidence="10" id="KW-1185">Reference proteome</keyword>
<protein>
    <submittedName>
        <fullName evidence="9">Mushroom body large-type Kenyon cell-specific protein 1</fullName>
    </submittedName>
</protein>
<organism evidence="9 10">
    <name type="scientific">Eumeta variegata</name>
    <name type="common">Bagworm moth</name>
    <name type="synonym">Eumeta japonica</name>
    <dbReference type="NCBI Taxonomy" id="151549"/>
    <lineage>
        <taxon>Eukaryota</taxon>
        <taxon>Metazoa</taxon>
        <taxon>Ecdysozoa</taxon>
        <taxon>Arthropoda</taxon>
        <taxon>Hexapoda</taxon>
        <taxon>Insecta</taxon>
        <taxon>Pterygota</taxon>
        <taxon>Neoptera</taxon>
        <taxon>Endopterygota</taxon>
        <taxon>Lepidoptera</taxon>
        <taxon>Glossata</taxon>
        <taxon>Ditrysia</taxon>
        <taxon>Tineoidea</taxon>
        <taxon>Psychidae</taxon>
        <taxon>Oiketicinae</taxon>
        <taxon>Eumeta</taxon>
    </lineage>
</organism>
<dbReference type="GO" id="GO:0003677">
    <property type="term" value="F:DNA binding"/>
    <property type="evidence" value="ECO:0007669"/>
    <property type="project" value="UniProtKB-UniRule"/>
</dbReference>
<evidence type="ECO:0000256" key="6">
    <source>
        <dbReference type="PROSITE-ProRule" id="PRU00320"/>
    </source>
</evidence>
<feature type="region of interest" description="Disordered" evidence="7">
    <location>
        <begin position="452"/>
        <end position="525"/>
    </location>
</feature>
<feature type="compositionally biased region" description="Pro residues" evidence="7">
    <location>
        <begin position="395"/>
        <end position="409"/>
    </location>
</feature>
<feature type="compositionally biased region" description="Low complexity" evidence="7">
    <location>
        <begin position="234"/>
        <end position="258"/>
    </location>
</feature>
<evidence type="ECO:0000256" key="3">
    <source>
        <dbReference type="ARBA" id="ARBA00023125"/>
    </source>
</evidence>
<dbReference type="InterPro" id="IPR007889">
    <property type="entry name" value="HTH_Psq"/>
</dbReference>
<comment type="caution">
    <text evidence="9">The sequence shown here is derived from an EMBL/GenBank/DDBJ whole genome shotgun (WGS) entry which is preliminary data.</text>
</comment>
<dbReference type="Proteomes" id="UP000299102">
    <property type="component" value="Unassembled WGS sequence"/>
</dbReference>
<feature type="compositionally biased region" description="Pro residues" evidence="7">
    <location>
        <begin position="326"/>
        <end position="343"/>
    </location>
</feature>
<dbReference type="OrthoDB" id="10028342at2759"/>
<reference evidence="9 10" key="1">
    <citation type="journal article" date="2019" name="Commun. Biol.">
        <title>The bagworm genome reveals a unique fibroin gene that provides high tensile strength.</title>
        <authorList>
            <person name="Kono N."/>
            <person name="Nakamura H."/>
            <person name="Ohtoshi R."/>
            <person name="Tomita M."/>
            <person name="Numata K."/>
            <person name="Arakawa K."/>
        </authorList>
    </citation>
    <scope>NUCLEOTIDE SEQUENCE [LARGE SCALE GENOMIC DNA]</scope>
</reference>
<dbReference type="STRING" id="151549.A0A4C1TSY9"/>
<dbReference type="EMBL" id="BGZK01000083">
    <property type="protein sequence ID" value="GBP16936.1"/>
    <property type="molecule type" value="Genomic_DNA"/>
</dbReference>
<feature type="region of interest" description="Disordered" evidence="7">
    <location>
        <begin position="94"/>
        <end position="167"/>
    </location>
</feature>
<dbReference type="GO" id="GO:0005634">
    <property type="term" value="C:nucleus"/>
    <property type="evidence" value="ECO:0007669"/>
    <property type="project" value="UniProtKB-SubCell"/>
</dbReference>
<feature type="compositionally biased region" description="Basic and acidic residues" evidence="7">
    <location>
        <begin position="95"/>
        <end position="109"/>
    </location>
</feature>
<feature type="DNA-binding region" description="H-T-H motif" evidence="6">
    <location>
        <begin position="70"/>
        <end position="90"/>
    </location>
</feature>
<comment type="subcellular location">
    <subcellularLocation>
        <location evidence="1 6">Nucleus</location>
    </subcellularLocation>
</comment>
<gene>
    <name evidence="9" type="primary">Mblk-1</name>
    <name evidence="9" type="ORF">EVAR_101958_1</name>
</gene>
<keyword evidence="3 6" id="KW-0238">DNA-binding</keyword>
<feature type="domain" description="HTH psq-type" evidence="8">
    <location>
        <begin position="42"/>
        <end position="94"/>
    </location>
</feature>
<feature type="domain" description="HTH psq-type" evidence="8">
    <location>
        <begin position="264"/>
        <end position="316"/>
    </location>
</feature>
<dbReference type="PANTHER" id="PTHR21545">
    <property type="entry name" value="TRANSCRIPTION FACTOR MLR1/2"/>
    <property type="match status" value="1"/>
</dbReference>
<sequence>MNAFDLIASSLQRAVKLKRSILECSNVGVGGALAAAGASSGGGFGAARRAYSDDELASALRDIQTGRLGTRRAALLYGIPRSTLRNKVYKLAAEPGHESEGDSDPERDSPPSVILKIPTFPPPDDKPASPAPPAAHPAHPAHPGPPRHAAHPAHAGHPAPLLLPPSVFADPPAPQHLFTSLSDVIAKSISQKFQQPLDRVQPELPFLRAPDRHVSVIKTPPDAARGYANVAPAQPAGAAATGGPRGAPNNGQTAAAAAGGKGTRPKRGKYRNYDRDSLVEAVKAVQRGEMSVHRAGSYYGVPHSTLEYKVKERHLMRPRKREPKPPLEPKPAPKPQPPKPIAKPFPNGLGANGPDPTVPYAAYSFWASGFAPTAPSAPDLYASHMMRRLRDEAPPPHTPPALPAHPPPSANGSFLEGIIRSSLERPGVASASAAAGPGGAAGTALLQRLNAAAMEEPAARRPRLDTSDRQLAADMRDTVQRLRQDKLRPRNGTPTPPAPSTPAPSAPSPEAQPPSSPILTPSDRV</sequence>
<feature type="compositionally biased region" description="Basic and acidic residues" evidence="7">
    <location>
        <begin position="457"/>
        <end position="468"/>
    </location>
</feature>
<feature type="compositionally biased region" description="Pro residues" evidence="7">
    <location>
        <begin position="494"/>
        <end position="516"/>
    </location>
</feature>
<evidence type="ECO:0000256" key="1">
    <source>
        <dbReference type="ARBA" id="ARBA00004123"/>
    </source>
</evidence>
<dbReference type="Pfam" id="PF05225">
    <property type="entry name" value="HTH_psq"/>
    <property type="match status" value="2"/>
</dbReference>
<feature type="region of interest" description="Disordered" evidence="7">
    <location>
        <begin position="234"/>
        <end position="274"/>
    </location>
</feature>
<dbReference type="AlphaFoldDB" id="A0A4C1TSY9"/>
<evidence type="ECO:0000259" key="8">
    <source>
        <dbReference type="PROSITE" id="PS50960"/>
    </source>
</evidence>
<keyword evidence="4" id="KW-0804">Transcription</keyword>
<evidence type="ECO:0000313" key="10">
    <source>
        <dbReference type="Proteomes" id="UP000299102"/>
    </source>
</evidence>
<dbReference type="GO" id="GO:0006357">
    <property type="term" value="P:regulation of transcription by RNA polymerase II"/>
    <property type="evidence" value="ECO:0007669"/>
    <property type="project" value="TreeGrafter"/>
</dbReference>
<accession>A0A4C1TSY9</accession>
<feature type="region of interest" description="Disordered" evidence="7">
    <location>
        <begin position="309"/>
        <end position="354"/>
    </location>
</feature>
<dbReference type="InterPro" id="IPR009057">
    <property type="entry name" value="Homeodomain-like_sf"/>
</dbReference>
<dbReference type="Gene3D" id="1.10.10.60">
    <property type="entry name" value="Homeodomain-like"/>
    <property type="match status" value="2"/>
</dbReference>
<evidence type="ECO:0000256" key="2">
    <source>
        <dbReference type="ARBA" id="ARBA00023015"/>
    </source>
</evidence>
<feature type="compositionally biased region" description="Pro residues" evidence="7">
    <location>
        <begin position="129"/>
        <end position="146"/>
    </location>
</feature>
<proteinExistence type="predicted"/>
<dbReference type="FunFam" id="1.10.10.60:FF:000019">
    <property type="entry name" value="Ligand-dependent corepressor isoform 1"/>
    <property type="match status" value="1"/>
</dbReference>
<evidence type="ECO:0000256" key="4">
    <source>
        <dbReference type="ARBA" id="ARBA00023163"/>
    </source>
</evidence>
<dbReference type="PANTHER" id="PTHR21545:SF13">
    <property type="entry name" value="ECDYSONE-INDUCED PROTEIN 93F, ISOFORM C"/>
    <property type="match status" value="1"/>
</dbReference>
<dbReference type="PROSITE" id="PS50960">
    <property type="entry name" value="HTH_PSQ"/>
    <property type="match status" value="2"/>
</dbReference>